<proteinExistence type="predicted"/>
<evidence type="ECO:0000256" key="1">
    <source>
        <dbReference type="SAM" id="MobiDB-lite"/>
    </source>
</evidence>
<dbReference type="Proteomes" id="UP001596413">
    <property type="component" value="Unassembled WGS sequence"/>
</dbReference>
<comment type="caution">
    <text evidence="3">The sequence shown here is derived from an EMBL/GenBank/DDBJ whole genome shotgun (WGS) entry which is preliminary data.</text>
</comment>
<evidence type="ECO:0000259" key="2">
    <source>
        <dbReference type="Pfam" id="PF24623"/>
    </source>
</evidence>
<evidence type="ECO:0000313" key="4">
    <source>
        <dbReference type="Proteomes" id="UP001596413"/>
    </source>
</evidence>
<accession>A0ABW2GEY6</accession>
<evidence type="ECO:0000313" key="3">
    <source>
        <dbReference type="EMBL" id="MFC7219309.1"/>
    </source>
</evidence>
<reference evidence="4" key="1">
    <citation type="journal article" date="2019" name="Int. J. Syst. Evol. Microbiol.">
        <title>The Global Catalogue of Microorganisms (GCM) 10K type strain sequencing project: providing services to taxonomists for standard genome sequencing and annotation.</title>
        <authorList>
            <consortium name="The Broad Institute Genomics Platform"/>
            <consortium name="The Broad Institute Genome Sequencing Center for Infectious Disease"/>
            <person name="Wu L."/>
            <person name="Ma J."/>
        </authorList>
    </citation>
    <scope>NUCLEOTIDE SEQUENCE [LARGE SCALE GENOMIC DNA]</scope>
    <source>
        <strain evidence="4">CGMCC 1.13681</strain>
    </source>
</reference>
<name>A0ABW2GEY6_9ACTN</name>
<dbReference type="RefSeq" id="WP_386414884.1">
    <property type="nucleotide sequence ID" value="NZ_JBHSZO010000019.1"/>
</dbReference>
<feature type="region of interest" description="Disordered" evidence="1">
    <location>
        <begin position="171"/>
        <end position="203"/>
    </location>
</feature>
<dbReference type="Pfam" id="PF24623">
    <property type="entry name" value="Phage_zn_bind_8"/>
    <property type="match status" value="1"/>
</dbReference>
<feature type="domain" description="DNA-binding phage zinc finger" evidence="2">
    <location>
        <begin position="152"/>
        <end position="195"/>
    </location>
</feature>
<sequence>MTPSEALRLLAHAAAFDRRTVGEIEARAWAAALHDVPLDQDTLDAVARFYGDLAPGAEPGDPTRRRWLEPHHVRYHRRRIRNARIAAANLAYSGDPDETPRQAIANQRALTRAAADGRPLPRAALAARTDTAARSRALLRTLLPQITSRRPELAAACHHCAAAPGTPCRTGRGELRRDAHPTRIDASRRLNAALAPRNGPDGG</sequence>
<feature type="compositionally biased region" description="Basic and acidic residues" evidence="1">
    <location>
        <begin position="171"/>
        <end position="188"/>
    </location>
</feature>
<organism evidence="3 4">
    <name type="scientific">Streptomyces polyrhachis</name>
    <dbReference type="NCBI Taxonomy" id="1282885"/>
    <lineage>
        <taxon>Bacteria</taxon>
        <taxon>Bacillati</taxon>
        <taxon>Actinomycetota</taxon>
        <taxon>Actinomycetes</taxon>
        <taxon>Kitasatosporales</taxon>
        <taxon>Streptomycetaceae</taxon>
        <taxon>Streptomyces</taxon>
    </lineage>
</organism>
<protein>
    <recommendedName>
        <fullName evidence="2">DNA-binding phage zinc finger domain-containing protein</fullName>
    </recommendedName>
</protein>
<dbReference type="EMBL" id="JBHSZO010000019">
    <property type="protein sequence ID" value="MFC7219309.1"/>
    <property type="molecule type" value="Genomic_DNA"/>
</dbReference>
<keyword evidence="4" id="KW-1185">Reference proteome</keyword>
<dbReference type="InterPro" id="IPR056911">
    <property type="entry name" value="Phage_Znf_bind_put"/>
</dbReference>
<gene>
    <name evidence="3" type="ORF">ACFQLX_14190</name>
</gene>